<comment type="caution">
    <text evidence="3">The sequence shown here is derived from an EMBL/GenBank/DDBJ whole genome shotgun (WGS) entry which is preliminary data.</text>
</comment>
<dbReference type="OrthoDB" id="162238at2"/>
<dbReference type="Gene3D" id="3.30.1390.10">
    <property type="match status" value="1"/>
</dbReference>
<organism evidence="3 4">
    <name type="scientific">Cryobacterium psychrophilum</name>
    <dbReference type="NCBI Taxonomy" id="41988"/>
    <lineage>
        <taxon>Bacteria</taxon>
        <taxon>Bacillati</taxon>
        <taxon>Actinomycetota</taxon>
        <taxon>Actinomycetes</taxon>
        <taxon>Micrococcales</taxon>
        <taxon>Microbacteriaceae</taxon>
        <taxon>Cryobacterium</taxon>
    </lineage>
</organism>
<reference evidence="3 4" key="1">
    <citation type="submission" date="2019-03" db="EMBL/GenBank/DDBJ databases">
        <title>Genomics of glacier-inhabiting Cryobacterium strains.</title>
        <authorList>
            <person name="Liu Q."/>
            <person name="Xin Y.-H."/>
        </authorList>
    </citation>
    <scope>NUCLEOTIDE SEQUENCE [LARGE SCALE GENOMIC DNA]</scope>
    <source>
        <strain evidence="3 4">CGMCC 1.4292</strain>
    </source>
</reference>
<keyword evidence="4" id="KW-1185">Reference proteome</keyword>
<keyword evidence="3" id="KW-0645">Protease</keyword>
<dbReference type="Pfam" id="PF02617">
    <property type="entry name" value="ClpS"/>
    <property type="match status" value="1"/>
</dbReference>
<dbReference type="GO" id="GO:0030163">
    <property type="term" value="P:protein catabolic process"/>
    <property type="evidence" value="ECO:0007669"/>
    <property type="project" value="InterPro"/>
</dbReference>
<comment type="function">
    <text evidence="1">Involved in the modulation of the specificity of the ClpAP-mediated ATP-dependent protein degradation.</text>
</comment>
<dbReference type="NCBIfam" id="NF000668">
    <property type="entry name" value="PRK00033.1-1"/>
    <property type="match status" value="1"/>
</dbReference>
<dbReference type="InterPro" id="IPR003769">
    <property type="entry name" value="ClpS_core"/>
</dbReference>
<name>A0A4Y8KRQ6_9MICO</name>
<comment type="subunit">
    <text evidence="1">Binds to the N-terminal domain of the chaperone ClpA.</text>
</comment>
<evidence type="ECO:0000313" key="3">
    <source>
        <dbReference type="EMBL" id="TFD82304.1"/>
    </source>
</evidence>
<dbReference type="SUPFAM" id="SSF54736">
    <property type="entry name" value="ClpS-like"/>
    <property type="match status" value="1"/>
</dbReference>
<evidence type="ECO:0000256" key="1">
    <source>
        <dbReference type="HAMAP-Rule" id="MF_00302"/>
    </source>
</evidence>
<dbReference type="GO" id="GO:0008233">
    <property type="term" value="F:peptidase activity"/>
    <property type="evidence" value="ECO:0007669"/>
    <property type="project" value="UniProtKB-KW"/>
</dbReference>
<dbReference type="GO" id="GO:0006508">
    <property type="term" value="P:proteolysis"/>
    <property type="evidence" value="ECO:0007669"/>
    <property type="project" value="UniProtKB-UniRule"/>
</dbReference>
<proteinExistence type="inferred from homology"/>
<dbReference type="EMBL" id="SOHQ01000001">
    <property type="protein sequence ID" value="TFD82304.1"/>
    <property type="molecule type" value="Genomic_DNA"/>
</dbReference>
<protein>
    <recommendedName>
        <fullName evidence="1">ATP-dependent Clp protease adapter protein ClpS</fullName>
    </recommendedName>
</protein>
<sequence>MSVHELGQHGKVIADAFHLGGGKRGCHHGRWNKRGHTSRIFPRSVCVSASVLTIARVRAVEIGSKPCNAYTVTVTEPLLDVRPDTVLDRPWVTLVWNDPVNLMSYVSYVFRSYFGFTPEEAERLMLQVHHNGKSVVATGNREAMERHVEAMHGYGLWATLAKADS</sequence>
<feature type="domain" description="Adaptor protein ClpS core" evidence="2">
    <location>
        <begin position="89"/>
        <end position="159"/>
    </location>
</feature>
<dbReference type="InterPro" id="IPR022935">
    <property type="entry name" value="ClpS"/>
</dbReference>
<comment type="similarity">
    <text evidence="1">Belongs to the ClpS family.</text>
</comment>
<evidence type="ECO:0000259" key="2">
    <source>
        <dbReference type="Pfam" id="PF02617"/>
    </source>
</evidence>
<accession>A0A4Y8KRQ6</accession>
<keyword evidence="3" id="KW-0378">Hydrolase</keyword>
<dbReference type="AlphaFoldDB" id="A0A4Y8KRQ6"/>
<gene>
    <name evidence="1 3" type="primary">clpS</name>
    <name evidence="3" type="ORF">E3T53_00030</name>
</gene>
<dbReference type="InterPro" id="IPR014719">
    <property type="entry name" value="Ribosomal_bL12_C/ClpS-like"/>
</dbReference>
<dbReference type="Proteomes" id="UP000298218">
    <property type="component" value="Unassembled WGS sequence"/>
</dbReference>
<dbReference type="HAMAP" id="MF_00302">
    <property type="entry name" value="ClpS"/>
    <property type="match status" value="1"/>
</dbReference>
<evidence type="ECO:0000313" key="4">
    <source>
        <dbReference type="Proteomes" id="UP000298218"/>
    </source>
</evidence>